<organism evidence="2">
    <name type="scientific">marine metagenome</name>
    <dbReference type="NCBI Taxonomy" id="408172"/>
    <lineage>
        <taxon>unclassified sequences</taxon>
        <taxon>metagenomes</taxon>
        <taxon>ecological metagenomes</taxon>
    </lineage>
</organism>
<evidence type="ECO:0000313" key="2">
    <source>
        <dbReference type="EMBL" id="SVB13933.1"/>
    </source>
</evidence>
<proteinExistence type="predicted"/>
<sequence length="254" mass="29113">MNKYFIGPLILFGGFVFTQTCPPQDTVLIVPTQNLWNIPNENSWDGLEVMTWNVKQFPLTNNTVSYLNEVLTDLLPDVVVFQEINDLSSFQDLSSAITAYDFVNTNYGYDLGLAVRSDCITILDYETLFPNNGYEFAYRYPLKAELRWSCGDAVLEFQLINIHLKAYDDGWQRRFDSCEILRNYIQYQIENVGQTNIIVAGDFNDEIDDPEGSNSLWPLVSDPNSYFTTTPIAGNSYYDSYPWSNYAGLLDHIL</sequence>
<dbReference type="InterPro" id="IPR005135">
    <property type="entry name" value="Endo/exonuclease/phosphatase"/>
</dbReference>
<dbReference type="Pfam" id="PF03372">
    <property type="entry name" value="Exo_endo_phos"/>
    <property type="match status" value="1"/>
</dbReference>
<protein>
    <recommendedName>
        <fullName evidence="1">Endonuclease/exonuclease/phosphatase domain-containing protein</fullName>
    </recommendedName>
</protein>
<accession>A0A382BLA2</accession>
<dbReference type="Gene3D" id="3.60.10.10">
    <property type="entry name" value="Endonuclease/exonuclease/phosphatase"/>
    <property type="match status" value="1"/>
</dbReference>
<dbReference type="EMBL" id="UINC01030097">
    <property type="protein sequence ID" value="SVB13933.1"/>
    <property type="molecule type" value="Genomic_DNA"/>
</dbReference>
<dbReference type="AlphaFoldDB" id="A0A382BLA2"/>
<reference evidence="2" key="1">
    <citation type="submission" date="2018-05" db="EMBL/GenBank/DDBJ databases">
        <authorList>
            <person name="Lanie J.A."/>
            <person name="Ng W.-L."/>
            <person name="Kazmierczak K.M."/>
            <person name="Andrzejewski T.M."/>
            <person name="Davidsen T.M."/>
            <person name="Wayne K.J."/>
            <person name="Tettelin H."/>
            <person name="Glass J.I."/>
            <person name="Rusch D."/>
            <person name="Podicherti R."/>
            <person name="Tsui H.-C.T."/>
            <person name="Winkler M.E."/>
        </authorList>
    </citation>
    <scope>NUCLEOTIDE SEQUENCE</scope>
</reference>
<dbReference type="InterPro" id="IPR036691">
    <property type="entry name" value="Endo/exonu/phosph_ase_sf"/>
</dbReference>
<dbReference type="GO" id="GO:0003824">
    <property type="term" value="F:catalytic activity"/>
    <property type="evidence" value="ECO:0007669"/>
    <property type="project" value="InterPro"/>
</dbReference>
<evidence type="ECO:0000259" key="1">
    <source>
        <dbReference type="Pfam" id="PF03372"/>
    </source>
</evidence>
<gene>
    <name evidence="2" type="ORF">METZ01_LOCUS166787</name>
</gene>
<feature type="domain" description="Endonuclease/exonuclease/phosphatase" evidence="1">
    <location>
        <begin position="50"/>
        <end position="254"/>
    </location>
</feature>
<feature type="non-terminal residue" evidence="2">
    <location>
        <position position="254"/>
    </location>
</feature>
<dbReference type="SUPFAM" id="SSF56219">
    <property type="entry name" value="DNase I-like"/>
    <property type="match status" value="1"/>
</dbReference>
<name>A0A382BLA2_9ZZZZ</name>